<sequence length="141" mass="15700">MVSHQHPGAGSRKGSRVNHPNDEGTRCDVEVLVERRKELFNRNDDRWKYATEESNGNSPAKVIDAKTHGHMGARKQSLRNCFGCRKWVAISVQLKHSWSGNGGDQRGRAKDLQADEKTDHPSSVASHGYRTDVGKTPIESP</sequence>
<feature type="compositionally biased region" description="Basic and acidic residues" evidence="1">
    <location>
        <begin position="105"/>
        <end position="120"/>
    </location>
</feature>
<reference evidence="2 3" key="1">
    <citation type="submission" date="2019-02" db="EMBL/GenBank/DDBJ databases">
        <title>Deep-cultivation of Planctomycetes and their phenomic and genomic characterization uncovers novel biology.</title>
        <authorList>
            <person name="Wiegand S."/>
            <person name="Jogler M."/>
            <person name="Boedeker C."/>
            <person name="Pinto D."/>
            <person name="Vollmers J."/>
            <person name="Rivas-Marin E."/>
            <person name="Kohn T."/>
            <person name="Peeters S.H."/>
            <person name="Heuer A."/>
            <person name="Rast P."/>
            <person name="Oberbeckmann S."/>
            <person name="Bunk B."/>
            <person name="Jeske O."/>
            <person name="Meyerdierks A."/>
            <person name="Storesund J.E."/>
            <person name="Kallscheuer N."/>
            <person name="Luecker S."/>
            <person name="Lage O.M."/>
            <person name="Pohl T."/>
            <person name="Merkel B.J."/>
            <person name="Hornburger P."/>
            <person name="Mueller R.-W."/>
            <person name="Bruemmer F."/>
            <person name="Labrenz M."/>
            <person name="Spormann A.M."/>
            <person name="Op Den Camp H."/>
            <person name="Overmann J."/>
            <person name="Amann R."/>
            <person name="Jetten M.S.M."/>
            <person name="Mascher T."/>
            <person name="Medema M.H."/>
            <person name="Devos D.P."/>
            <person name="Kaster A.-K."/>
            <person name="Ovreas L."/>
            <person name="Rohde M."/>
            <person name="Galperin M.Y."/>
            <person name="Jogler C."/>
        </authorList>
    </citation>
    <scope>NUCLEOTIDE SEQUENCE [LARGE SCALE GENOMIC DNA]</scope>
    <source>
        <strain evidence="2 3">CA13</strain>
    </source>
</reference>
<dbReference type="AlphaFoldDB" id="A0A5C5YVK0"/>
<feature type="region of interest" description="Disordered" evidence="1">
    <location>
        <begin position="1"/>
        <end position="26"/>
    </location>
</feature>
<accession>A0A5C5YVK0</accession>
<name>A0A5C5YVK0_9BACT</name>
<feature type="region of interest" description="Disordered" evidence="1">
    <location>
        <begin position="95"/>
        <end position="141"/>
    </location>
</feature>
<dbReference type="Proteomes" id="UP000315010">
    <property type="component" value="Unassembled WGS sequence"/>
</dbReference>
<gene>
    <name evidence="2" type="ORF">CA13_00590</name>
</gene>
<evidence type="ECO:0000313" key="3">
    <source>
        <dbReference type="Proteomes" id="UP000315010"/>
    </source>
</evidence>
<comment type="caution">
    <text evidence="2">The sequence shown here is derived from an EMBL/GenBank/DDBJ whole genome shotgun (WGS) entry which is preliminary data.</text>
</comment>
<protein>
    <submittedName>
        <fullName evidence="2">Uncharacterized protein</fullName>
    </submittedName>
</protein>
<keyword evidence="3" id="KW-1185">Reference proteome</keyword>
<organism evidence="2 3">
    <name type="scientific">Novipirellula herctigrandis</name>
    <dbReference type="NCBI Taxonomy" id="2527986"/>
    <lineage>
        <taxon>Bacteria</taxon>
        <taxon>Pseudomonadati</taxon>
        <taxon>Planctomycetota</taxon>
        <taxon>Planctomycetia</taxon>
        <taxon>Pirellulales</taxon>
        <taxon>Pirellulaceae</taxon>
        <taxon>Novipirellula</taxon>
    </lineage>
</organism>
<evidence type="ECO:0000256" key="1">
    <source>
        <dbReference type="SAM" id="MobiDB-lite"/>
    </source>
</evidence>
<dbReference type="EMBL" id="SJPJ01000001">
    <property type="protein sequence ID" value="TWT78663.1"/>
    <property type="molecule type" value="Genomic_DNA"/>
</dbReference>
<proteinExistence type="predicted"/>
<evidence type="ECO:0000313" key="2">
    <source>
        <dbReference type="EMBL" id="TWT78663.1"/>
    </source>
</evidence>